<comment type="caution">
    <text evidence="4">The sequence shown here is derived from an EMBL/GenBank/DDBJ whole genome shotgun (WGS) entry which is preliminary data.</text>
</comment>
<evidence type="ECO:0000256" key="1">
    <source>
        <dbReference type="ARBA" id="ARBA00022741"/>
    </source>
</evidence>
<dbReference type="InterPro" id="IPR019489">
    <property type="entry name" value="Clp_ATPase_C"/>
</dbReference>
<proteinExistence type="predicted"/>
<name>A0A8S3KG82_9BILA</name>
<sequence length="78" mass="9150">MKFDFSIFEEALEERLKEQNIKISLTDKVIQAILSKSYNSVYGIRSLKQYFEKNITTQLSKLLIEMKVVPNNHVNIDI</sequence>
<gene>
    <name evidence="4" type="ORF">GIL414_LOCUS87353</name>
</gene>
<dbReference type="AlphaFoldDB" id="A0A8S3KG82"/>
<organism evidence="4 5">
    <name type="scientific">Rotaria magnacalcarata</name>
    <dbReference type="NCBI Taxonomy" id="392030"/>
    <lineage>
        <taxon>Eukaryota</taxon>
        <taxon>Metazoa</taxon>
        <taxon>Spiralia</taxon>
        <taxon>Gnathifera</taxon>
        <taxon>Rotifera</taxon>
        <taxon>Eurotatoria</taxon>
        <taxon>Bdelloidea</taxon>
        <taxon>Philodinida</taxon>
        <taxon>Philodinidae</taxon>
        <taxon>Rotaria</taxon>
    </lineage>
</organism>
<dbReference type="EMBL" id="CAJOBJ010379487">
    <property type="protein sequence ID" value="CAF5226884.1"/>
    <property type="molecule type" value="Genomic_DNA"/>
</dbReference>
<dbReference type="Proteomes" id="UP000681720">
    <property type="component" value="Unassembled WGS sequence"/>
</dbReference>
<dbReference type="Gene3D" id="1.10.8.60">
    <property type="match status" value="1"/>
</dbReference>
<protein>
    <recommendedName>
        <fullName evidence="3">Clp ATPase C-terminal domain-containing protein</fullName>
    </recommendedName>
</protein>
<evidence type="ECO:0000313" key="5">
    <source>
        <dbReference type="Proteomes" id="UP000681720"/>
    </source>
</evidence>
<feature type="non-terminal residue" evidence="4">
    <location>
        <position position="78"/>
    </location>
</feature>
<evidence type="ECO:0000259" key="3">
    <source>
        <dbReference type="SMART" id="SM01086"/>
    </source>
</evidence>
<dbReference type="SMART" id="SM01086">
    <property type="entry name" value="ClpB_D2-small"/>
    <property type="match status" value="1"/>
</dbReference>
<feature type="domain" description="Clp ATPase C-terminal" evidence="3">
    <location>
        <begin position="6"/>
        <end position="78"/>
    </location>
</feature>
<dbReference type="Pfam" id="PF10431">
    <property type="entry name" value="ClpB_D2-small"/>
    <property type="match status" value="1"/>
</dbReference>
<keyword evidence="2" id="KW-0067">ATP-binding</keyword>
<dbReference type="GO" id="GO:0005524">
    <property type="term" value="F:ATP binding"/>
    <property type="evidence" value="ECO:0007669"/>
    <property type="project" value="UniProtKB-KW"/>
</dbReference>
<evidence type="ECO:0000256" key="2">
    <source>
        <dbReference type="ARBA" id="ARBA00022840"/>
    </source>
</evidence>
<reference evidence="4" key="1">
    <citation type="submission" date="2021-02" db="EMBL/GenBank/DDBJ databases">
        <authorList>
            <person name="Nowell W R."/>
        </authorList>
    </citation>
    <scope>NUCLEOTIDE SEQUENCE</scope>
</reference>
<evidence type="ECO:0000313" key="4">
    <source>
        <dbReference type="EMBL" id="CAF5226884.1"/>
    </source>
</evidence>
<feature type="non-terminal residue" evidence="4">
    <location>
        <position position="1"/>
    </location>
</feature>
<accession>A0A8S3KG82</accession>
<keyword evidence="1" id="KW-0547">Nucleotide-binding</keyword>